<keyword evidence="8" id="KW-1185">Reference proteome</keyword>
<dbReference type="PROSITE" id="PS50043">
    <property type="entry name" value="HTH_LUXR_2"/>
    <property type="match status" value="1"/>
</dbReference>
<dbReference type="Gene3D" id="1.10.10.10">
    <property type="entry name" value="Winged helix-like DNA-binding domain superfamily/Winged helix DNA-binding domain"/>
    <property type="match status" value="1"/>
</dbReference>
<reference evidence="7 8" key="1">
    <citation type="submission" date="2006-01" db="EMBL/GenBank/DDBJ databases">
        <authorList>
            <person name="Brettar I."/>
            <person name="Hofle M."/>
            <person name="Ferriera S."/>
            <person name="Johnson J."/>
            <person name="Kravitz S."/>
            <person name="Halpern A."/>
            <person name="Remington K."/>
            <person name="Beeson K."/>
            <person name="Tran B."/>
            <person name="Rogers Y.-H."/>
            <person name="Friedman R."/>
            <person name="Venter J.C."/>
        </authorList>
    </citation>
    <scope>NUCLEOTIDE SEQUENCE [LARGE SCALE GENOMIC DNA]</scope>
    <source>
        <strain evidence="7 8">OS145</strain>
    </source>
</reference>
<keyword evidence="1" id="KW-0805">Transcription regulation</keyword>
<sequence>MQQTVYIVDDDELIQESLMLAFEQQDYAVACFSTANEYLTHLEQHTLAEHSALVLDLSLPDMHGLEVQSRLAKLGMSLPIIVYSGTADVPHTVQALTQGAYTLLQNPVSITTLIKTVQQAIDAFSATQVQRQRVKEATEQISKLSKRERDVAKLAAQGFSAQKVADTLFISPRTAEAHKSNIFTKLDINSVATLAQYFALAETHD</sequence>
<dbReference type="Pfam" id="PF00072">
    <property type="entry name" value="Response_reg"/>
    <property type="match status" value="1"/>
</dbReference>
<dbReference type="InterPro" id="IPR001789">
    <property type="entry name" value="Sig_transdc_resp-reg_receiver"/>
</dbReference>
<dbReference type="PRINTS" id="PR00038">
    <property type="entry name" value="HTHLUXR"/>
</dbReference>
<keyword evidence="3" id="KW-0804">Transcription</keyword>
<dbReference type="Proteomes" id="UP000016543">
    <property type="component" value="Unassembled WGS sequence"/>
</dbReference>
<name>A0ABM9WLY6_9GAMM</name>
<evidence type="ECO:0000259" key="6">
    <source>
        <dbReference type="PROSITE" id="PS50110"/>
    </source>
</evidence>
<evidence type="ECO:0000313" key="7">
    <source>
        <dbReference type="EMBL" id="EAQ31941.1"/>
    </source>
</evidence>
<organism evidence="7 8">
    <name type="scientific">Idiomarina baltica OS145</name>
    <dbReference type="NCBI Taxonomy" id="314276"/>
    <lineage>
        <taxon>Bacteria</taxon>
        <taxon>Pseudomonadati</taxon>
        <taxon>Pseudomonadota</taxon>
        <taxon>Gammaproteobacteria</taxon>
        <taxon>Alteromonadales</taxon>
        <taxon>Idiomarinaceae</taxon>
        <taxon>Idiomarina</taxon>
    </lineage>
</organism>
<evidence type="ECO:0000256" key="1">
    <source>
        <dbReference type="ARBA" id="ARBA00023015"/>
    </source>
</evidence>
<dbReference type="SUPFAM" id="SSF52172">
    <property type="entry name" value="CheY-like"/>
    <property type="match status" value="1"/>
</dbReference>
<dbReference type="PANTHER" id="PTHR44688">
    <property type="entry name" value="DNA-BINDING TRANSCRIPTIONAL ACTIVATOR DEVR_DOSR"/>
    <property type="match status" value="1"/>
</dbReference>
<dbReference type="Gene3D" id="3.40.50.2300">
    <property type="match status" value="1"/>
</dbReference>
<evidence type="ECO:0000256" key="2">
    <source>
        <dbReference type="ARBA" id="ARBA00023125"/>
    </source>
</evidence>
<dbReference type="InterPro" id="IPR000792">
    <property type="entry name" value="Tscrpt_reg_LuxR_C"/>
</dbReference>
<gene>
    <name evidence="7" type="ORF">OS145_11641</name>
</gene>
<comment type="caution">
    <text evidence="7">The sequence shown here is derived from an EMBL/GenBank/DDBJ whole genome shotgun (WGS) entry which is preliminary data.</text>
</comment>
<feature type="modified residue" description="4-aspartylphosphate" evidence="4">
    <location>
        <position position="56"/>
    </location>
</feature>
<protein>
    <submittedName>
        <fullName evidence="7">Uncharacterized protein</fullName>
    </submittedName>
</protein>
<keyword evidence="2" id="KW-0238">DNA-binding</keyword>
<dbReference type="InterPro" id="IPR036388">
    <property type="entry name" value="WH-like_DNA-bd_sf"/>
</dbReference>
<feature type="domain" description="Response regulatory" evidence="6">
    <location>
        <begin position="4"/>
        <end position="121"/>
    </location>
</feature>
<dbReference type="SMART" id="SM00448">
    <property type="entry name" value="REC"/>
    <property type="match status" value="1"/>
</dbReference>
<proteinExistence type="predicted"/>
<evidence type="ECO:0000256" key="4">
    <source>
        <dbReference type="PROSITE-ProRule" id="PRU00169"/>
    </source>
</evidence>
<dbReference type="InterPro" id="IPR016032">
    <property type="entry name" value="Sig_transdc_resp-reg_C-effctor"/>
</dbReference>
<evidence type="ECO:0000259" key="5">
    <source>
        <dbReference type="PROSITE" id="PS50043"/>
    </source>
</evidence>
<accession>A0ABM9WLY6</accession>
<feature type="domain" description="HTH luxR-type" evidence="5">
    <location>
        <begin position="137"/>
        <end position="205"/>
    </location>
</feature>
<dbReference type="PROSITE" id="PS50110">
    <property type="entry name" value="RESPONSE_REGULATORY"/>
    <property type="match status" value="1"/>
</dbReference>
<dbReference type="CDD" id="cd06170">
    <property type="entry name" value="LuxR_C_like"/>
    <property type="match status" value="1"/>
</dbReference>
<dbReference type="EMBL" id="AAMX01000010">
    <property type="protein sequence ID" value="EAQ31941.1"/>
    <property type="molecule type" value="Genomic_DNA"/>
</dbReference>
<dbReference type="SUPFAM" id="SSF46894">
    <property type="entry name" value="C-terminal effector domain of the bipartite response regulators"/>
    <property type="match status" value="1"/>
</dbReference>
<dbReference type="SMART" id="SM00421">
    <property type="entry name" value="HTH_LUXR"/>
    <property type="match status" value="1"/>
</dbReference>
<keyword evidence="4" id="KW-0597">Phosphoprotein</keyword>
<evidence type="ECO:0000256" key="3">
    <source>
        <dbReference type="ARBA" id="ARBA00023163"/>
    </source>
</evidence>
<evidence type="ECO:0000313" key="8">
    <source>
        <dbReference type="Proteomes" id="UP000016543"/>
    </source>
</evidence>
<dbReference type="InterPro" id="IPR011006">
    <property type="entry name" value="CheY-like_superfamily"/>
</dbReference>
<dbReference type="RefSeq" id="WP_006955017.1">
    <property type="nucleotide sequence ID" value="NZ_CH672404.1"/>
</dbReference>
<dbReference type="Pfam" id="PF00196">
    <property type="entry name" value="GerE"/>
    <property type="match status" value="1"/>
</dbReference>
<dbReference type="PANTHER" id="PTHR44688:SF16">
    <property type="entry name" value="DNA-BINDING TRANSCRIPTIONAL ACTIVATOR DEVR_DOSR"/>
    <property type="match status" value="1"/>
</dbReference>